<name>A0A9N9XC94_DIABA</name>
<gene>
    <name evidence="1" type="ORF">DIABBA_LOCUS6867</name>
</gene>
<keyword evidence="2" id="KW-1185">Reference proteome</keyword>
<evidence type="ECO:0000313" key="2">
    <source>
        <dbReference type="Proteomes" id="UP001153709"/>
    </source>
</evidence>
<organism evidence="1 2">
    <name type="scientific">Diabrotica balteata</name>
    <name type="common">Banded cucumber beetle</name>
    <dbReference type="NCBI Taxonomy" id="107213"/>
    <lineage>
        <taxon>Eukaryota</taxon>
        <taxon>Metazoa</taxon>
        <taxon>Ecdysozoa</taxon>
        <taxon>Arthropoda</taxon>
        <taxon>Hexapoda</taxon>
        <taxon>Insecta</taxon>
        <taxon>Pterygota</taxon>
        <taxon>Neoptera</taxon>
        <taxon>Endopterygota</taxon>
        <taxon>Coleoptera</taxon>
        <taxon>Polyphaga</taxon>
        <taxon>Cucujiformia</taxon>
        <taxon>Chrysomeloidea</taxon>
        <taxon>Chrysomelidae</taxon>
        <taxon>Galerucinae</taxon>
        <taxon>Diabroticina</taxon>
        <taxon>Diabroticites</taxon>
        <taxon>Diabrotica</taxon>
    </lineage>
</organism>
<accession>A0A9N9XC94</accession>
<sequence length="140" mass="15833">MSEIYDRRDFYKPIATPFDVETALNVDLETNPEWIHKFSYDFNDYLDICGDISTTYKQTEDISLLTNKVRVLNPEVVENNNGDQTVAVKNDGTIALGNSGAGYLSKRMWKGLEQNLGQTEVELAKEGRSGIASKYENEQI</sequence>
<dbReference type="OrthoDB" id="449241at2759"/>
<dbReference type="EMBL" id="OU898279">
    <property type="protein sequence ID" value="CAG9833464.1"/>
    <property type="molecule type" value="Genomic_DNA"/>
</dbReference>
<dbReference type="AlphaFoldDB" id="A0A9N9XC94"/>
<reference evidence="1" key="1">
    <citation type="submission" date="2022-01" db="EMBL/GenBank/DDBJ databases">
        <authorList>
            <person name="King R."/>
        </authorList>
    </citation>
    <scope>NUCLEOTIDE SEQUENCE</scope>
</reference>
<dbReference type="Proteomes" id="UP001153709">
    <property type="component" value="Chromosome 4"/>
</dbReference>
<protein>
    <submittedName>
        <fullName evidence="1">Uncharacterized protein</fullName>
    </submittedName>
</protein>
<proteinExistence type="predicted"/>
<evidence type="ECO:0000313" key="1">
    <source>
        <dbReference type="EMBL" id="CAG9833464.1"/>
    </source>
</evidence>